<protein>
    <submittedName>
        <fullName evidence="1">Uncharacterized protein</fullName>
    </submittedName>
</protein>
<reference evidence="1 2" key="2">
    <citation type="submission" date="2007-04" db="EMBL/GenBank/DDBJ databases">
        <title>Draft genome sequence of Eubacterium ventriosum (ATCC 27560).</title>
        <authorList>
            <person name="Sudarsanam P."/>
            <person name="Ley R."/>
            <person name="Guruge J."/>
            <person name="Turnbaugh P.J."/>
            <person name="Mahowald M."/>
            <person name="Liep D."/>
            <person name="Gordon J."/>
        </authorList>
    </citation>
    <scope>NUCLEOTIDE SEQUENCE [LARGE SCALE GENOMIC DNA]</scope>
    <source>
        <strain evidence="1 2">ATCC 27560</strain>
    </source>
</reference>
<dbReference type="HOGENOM" id="CLU_3098973_0_0_9"/>
<accession>A5ZAL4</accession>
<dbReference type="EMBL" id="AAVL02000038">
    <property type="protein sequence ID" value="EDM50115.1"/>
    <property type="molecule type" value="Genomic_DNA"/>
</dbReference>
<evidence type="ECO:0000313" key="2">
    <source>
        <dbReference type="Proteomes" id="UP000006000"/>
    </source>
</evidence>
<dbReference type="RefSeq" id="WP_005360681.1">
    <property type="nucleotide sequence ID" value="NZ_DS264270.1"/>
</dbReference>
<gene>
    <name evidence="1" type="ORF">EUBVEN_02761</name>
</gene>
<dbReference type="STRING" id="411463.EUBVEN_02761"/>
<dbReference type="AlphaFoldDB" id="A5ZAL4"/>
<evidence type="ECO:0000313" key="1">
    <source>
        <dbReference type="EMBL" id="EDM50115.1"/>
    </source>
</evidence>
<comment type="caution">
    <text evidence="1">The sequence shown here is derived from an EMBL/GenBank/DDBJ whole genome shotgun (WGS) entry which is preliminary data.</text>
</comment>
<proteinExistence type="predicted"/>
<organism evidence="1 2">
    <name type="scientific">Eubacterium ventriosum ATCC 27560</name>
    <dbReference type="NCBI Taxonomy" id="411463"/>
    <lineage>
        <taxon>Bacteria</taxon>
        <taxon>Bacillati</taxon>
        <taxon>Bacillota</taxon>
        <taxon>Clostridia</taxon>
        <taxon>Eubacteriales</taxon>
        <taxon>Eubacteriaceae</taxon>
        <taxon>Eubacterium</taxon>
    </lineage>
</organism>
<sequence>MLLKVSESNYVRDYVAKAYLKISYADGTSDGLIDVNGLPTLDDEGWFDEFK</sequence>
<dbReference type="Proteomes" id="UP000006000">
    <property type="component" value="Unassembled WGS sequence"/>
</dbReference>
<reference evidence="1 2" key="1">
    <citation type="submission" date="2007-03" db="EMBL/GenBank/DDBJ databases">
        <authorList>
            <person name="Fulton L."/>
            <person name="Clifton S."/>
            <person name="Fulton B."/>
            <person name="Xu J."/>
            <person name="Minx P."/>
            <person name="Pepin K.H."/>
            <person name="Johnson M."/>
            <person name="Thiruvilangam P."/>
            <person name="Bhonagiri V."/>
            <person name="Nash W.E."/>
            <person name="Mardis E.R."/>
            <person name="Wilson R.K."/>
        </authorList>
    </citation>
    <scope>NUCLEOTIDE SEQUENCE [LARGE SCALE GENOMIC DNA]</scope>
    <source>
        <strain evidence="1 2">ATCC 27560</strain>
    </source>
</reference>
<name>A5ZAL4_9FIRM</name>